<dbReference type="Proteomes" id="UP001466331">
    <property type="component" value="Unassembled WGS sequence"/>
</dbReference>
<keyword evidence="2" id="KW-1185">Reference proteome</keyword>
<dbReference type="RefSeq" id="WP_420068959.1">
    <property type="nucleotide sequence ID" value="NZ_JBCHKQ010000001.1"/>
</dbReference>
<evidence type="ECO:0000313" key="2">
    <source>
        <dbReference type="Proteomes" id="UP001466331"/>
    </source>
</evidence>
<protein>
    <submittedName>
        <fullName evidence="1">Uncharacterized protein</fullName>
    </submittedName>
</protein>
<dbReference type="EMBL" id="JBCHKQ010000001">
    <property type="protein sequence ID" value="MEM5947511.1"/>
    <property type="molecule type" value="Genomic_DNA"/>
</dbReference>
<gene>
    <name evidence="1" type="ORF">WKV44_03035</name>
</gene>
<reference evidence="1 2" key="1">
    <citation type="submission" date="2024-03" db="EMBL/GenBank/DDBJ databases">
        <title>Ignisphaera cupida sp. nov., a hyperthermophilic hydrolytic archaeon from a hot spring of Kamchatka, and proposal of Ignisphaeraceae fam. nov.</title>
        <authorList>
            <person name="Podosokorskaya O.A."/>
            <person name="Elcheninov A.G."/>
            <person name="Maltseva A.I."/>
            <person name="Zayulina K.S."/>
            <person name="Novikov A."/>
            <person name="Merkel A.Y."/>
        </authorList>
    </citation>
    <scope>NUCLEOTIDE SEQUENCE [LARGE SCALE GENOMIC DNA]</scope>
    <source>
        <strain evidence="1 2">38H-sp</strain>
    </source>
</reference>
<accession>A0ABU9UA23</accession>
<evidence type="ECO:0000313" key="1">
    <source>
        <dbReference type="EMBL" id="MEM5947511.1"/>
    </source>
</evidence>
<name>A0ABU9UA23_9SPIR</name>
<comment type="caution">
    <text evidence="1">The sequence shown here is derived from an EMBL/GenBank/DDBJ whole genome shotgun (WGS) entry which is preliminary data.</text>
</comment>
<proteinExistence type="predicted"/>
<organism evidence="1 2">
    <name type="scientific">Rarispira pelagica</name>
    <dbReference type="NCBI Taxonomy" id="3141764"/>
    <lineage>
        <taxon>Bacteria</taxon>
        <taxon>Pseudomonadati</taxon>
        <taxon>Spirochaetota</taxon>
        <taxon>Spirochaetia</taxon>
        <taxon>Winmispirales</taxon>
        <taxon>Winmispiraceae</taxon>
        <taxon>Rarispira</taxon>
    </lineage>
</organism>
<sequence>MKRVLFSLIILLLVVQYAFSQEISQKKEIAIFQLENAAGRVPKEVLSSVYSVIQETVFSMGRFEIAGYSQTIDSSSVEEFIDKIREYKEVDAEIPEEVLMGQAAFTEADFKRLVSSFIIIIPRLTFFELEKSEGVYTCTVEASITVYNVEDDKIEGQFKISGQEMDESRADAVNTAVSYLGPQLEYELRKVFVLRSTIIDVDGGEIYLEFGKNMGIMPGDEFALLDVGVSAIGKERVNEGGLLLIKEVQDDYSVAIPLYVSHSPVVGDQIKEVPRTGIEFMPYFTYVYAPANAKRDEDVASLGMRFTATRGFFATRPTLGIEAPLRLGSLITMIFDYLPIQMYIGAEVNNIYLGRLQISPTVVVGLGGLLPLDDKVREKEGMLVYTHLGGKAFVSLSYLITRDIKIAIEPGFTMWFGMADEVLGDLIDFTRTYYGPSFSFSVVFK</sequence>